<evidence type="ECO:0000313" key="16">
    <source>
        <dbReference type="Proteomes" id="UP001204621"/>
    </source>
</evidence>
<name>A0ABT2D034_9BURK</name>
<dbReference type="InterPro" id="IPR037066">
    <property type="entry name" value="Plug_dom_sf"/>
</dbReference>
<evidence type="ECO:0000256" key="11">
    <source>
        <dbReference type="RuleBase" id="RU003357"/>
    </source>
</evidence>
<keyword evidence="6 11" id="KW-0798">TonB box</keyword>
<sequence length="902" mass="97159">MVKHHALPRKFVVTSIALAVMTLANEAAAQQAADAAAAEPIQKVEITGSTIKRIASENALPVTSVKIEEINNSALTTVADVMTTMPVGATNVPSSAGAGTNVNMRGIGINRTLVVLNGRRLANEPISDGFINVDIIPMSALNRVEVLRDGASSTYGTDAIGGVINFITKPTYKGLEVTAQGVVPERSGGGRENRLSVLGGVGSLAEDGWNWYATVDTHHRGALSSLDRPELTNPDLLASLGIAPKAGTGTYAFPANVFSPSTNITANPYYSAGCVAPYSVQALKNTCALNDRSVLALPGNAQTTFYTKGSIRHGDDKLFTAELLFSKEHITTQKPPSTSVGFDGAVMQITPSSPYYPGGSAGVPAIAGLNGSTLNVSWSLDELGPAVATDVQKNMRLLLAEEGKALGWDYRLGFTYATSKRDSYFEHGYVNGPKLNAGVLSGVLNPFGLQNQAGQDYLKSISMDGNQIRHTTVLYTGVDSTFTRELMQLGGGALTLATGAEFHHDGNEDRSLDSDILVPYQNRRPNHSYGYRNIGAAFAEVDMPFTKDLDVDFAVRADRYSDFGGTVNPKLSVRWQPAKMIMFRGSASTGFRAPTIFDRYGYRLPGATTTTSARWDDPVLCPGGVVGVPGTGKAVAGANPLLVCNARLPIQNGSNPDVQPEKARNLTLGTVIEPFRNAALTFDYFNIKIKDSIGVLAQNAIFTNPAKYAYLFVRNPDGSLNYVKDTTMNLGDLRTSGIDVGMSYQIPRTAYGTFKFGLDGTYVTRFESQDEKDGPWVSNLGRFGSAGSGNVSSAPTYIFRWKHTVRLGWERGDWGANLTNFYNTGYHDLNNVLPQYYRDIKRYSIWNFTVSYKGIQHMNIVAGVSNLFDTNPPVTNSNATAYANNVSSPIGRAYNLRATYSF</sequence>
<reference evidence="15 16" key="1">
    <citation type="submission" date="2022-08" db="EMBL/GenBank/DDBJ databases">
        <title>Reclassification of Massilia species as members of the genera Telluria, Duganella, Pseudoduganella, Mokoshia gen. nov. and Zemynaea gen. nov. using orthogonal and non-orthogonal genome-based approaches.</title>
        <authorList>
            <person name="Bowman J.P."/>
        </authorList>
    </citation>
    <scope>NUCLEOTIDE SEQUENCE [LARGE SCALE GENOMIC DNA]</scope>
    <source>
        <strain evidence="15 16">JCM 31606</strain>
    </source>
</reference>
<comment type="similarity">
    <text evidence="2 10 11">Belongs to the TonB-dependent receptor family.</text>
</comment>
<keyword evidence="9 10" id="KW-0998">Cell outer membrane</keyword>
<dbReference type="InterPro" id="IPR000531">
    <property type="entry name" value="Beta-barrel_TonB"/>
</dbReference>
<dbReference type="PANTHER" id="PTHR47234">
    <property type="match status" value="1"/>
</dbReference>
<evidence type="ECO:0000256" key="12">
    <source>
        <dbReference type="SAM" id="SignalP"/>
    </source>
</evidence>
<proteinExistence type="inferred from homology"/>
<keyword evidence="4 10" id="KW-1134">Transmembrane beta strand</keyword>
<feature type="domain" description="TonB-dependent receptor plug" evidence="14">
    <location>
        <begin position="58"/>
        <end position="163"/>
    </location>
</feature>
<dbReference type="PANTHER" id="PTHR47234:SF2">
    <property type="entry name" value="TONB-DEPENDENT RECEPTOR"/>
    <property type="match status" value="1"/>
</dbReference>
<dbReference type="Gene3D" id="2.170.130.10">
    <property type="entry name" value="TonB-dependent receptor, plug domain"/>
    <property type="match status" value="1"/>
</dbReference>
<dbReference type="Pfam" id="PF00593">
    <property type="entry name" value="TonB_dep_Rec_b-barrel"/>
    <property type="match status" value="1"/>
</dbReference>
<keyword evidence="12" id="KW-0732">Signal</keyword>
<dbReference type="EMBL" id="JANUGU010000005">
    <property type="protein sequence ID" value="MCS0659479.1"/>
    <property type="molecule type" value="Genomic_DNA"/>
</dbReference>
<evidence type="ECO:0000256" key="1">
    <source>
        <dbReference type="ARBA" id="ARBA00004571"/>
    </source>
</evidence>
<dbReference type="SUPFAM" id="SSF56935">
    <property type="entry name" value="Porins"/>
    <property type="match status" value="1"/>
</dbReference>
<dbReference type="PROSITE" id="PS52016">
    <property type="entry name" value="TONB_DEPENDENT_REC_3"/>
    <property type="match status" value="1"/>
</dbReference>
<accession>A0ABT2D034</accession>
<dbReference type="CDD" id="cd01347">
    <property type="entry name" value="ligand_gated_channel"/>
    <property type="match status" value="1"/>
</dbReference>
<dbReference type="Proteomes" id="UP001204621">
    <property type="component" value="Unassembled WGS sequence"/>
</dbReference>
<feature type="chain" id="PRO_5045642079" evidence="12">
    <location>
        <begin position="30"/>
        <end position="902"/>
    </location>
</feature>
<keyword evidence="3 10" id="KW-0813">Transport</keyword>
<keyword evidence="5 10" id="KW-0812">Transmembrane</keyword>
<evidence type="ECO:0000259" key="13">
    <source>
        <dbReference type="Pfam" id="PF00593"/>
    </source>
</evidence>
<dbReference type="Pfam" id="PF07715">
    <property type="entry name" value="Plug"/>
    <property type="match status" value="1"/>
</dbReference>
<keyword evidence="16" id="KW-1185">Reference proteome</keyword>
<dbReference type="InterPro" id="IPR012910">
    <property type="entry name" value="Plug_dom"/>
</dbReference>
<dbReference type="Gene3D" id="2.40.170.20">
    <property type="entry name" value="TonB-dependent receptor, beta-barrel domain"/>
    <property type="match status" value="1"/>
</dbReference>
<feature type="domain" description="TonB-dependent receptor-like beta-barrel" evidence="13">
    <location>
        <begin position="392"/>
        <end position="867"/>
    </location>
</feature>
<evidence type="ECO:0000256" key="7">
    <source>
        <dbReference type="ARBA" id="ARBA00023136"/>
    </source>
</evidence>
<evidence type="ECO:0000256" key="5">
    <source>
        <dbReference type="ARBA" id="ARBA00022692"/>
    </source>
</evidence>
<evidence type="ECO:0000256" key="10">
    <source>
        <dbReference type="PROSITE-ProRule" id="PRU01360"/>
    </source>
</evidence>
<evidence type="ECO:0000256" key="4">
    <source>
        <dbReference type="ARBA" id="ARBA00022452"/>
    </source>
</evidence>
<evidence type="ECO:0000256" key="6">
    <source>
        <dbReference type="ARBA" id="ARBA00023077"/>
    </source>
</evidence>
<keyword evidence="8 15" id="KW-0675">Receptor</keyword>
<comment type="caution">
    <text evidence="15">The sequence shown here is derived from an EMBL/GenBank/DDBJ whole genome shotgun (WGS) entry which is preliminary data.</text>
</comment>
<gene>
    <name evidence="15" type="ORF">NX778_15525</name>
</gene>
<dbReference type="InterPro" id="IPR039426">
    <property type="entry name" value="TonB-dep_rcpt-like"/>
</dbReference>
<protein>
    <submittedName>
        <fullName evidence="15">TonB-dependent receptor</fullName>
    </submittedName>
</protein>
<feature type="signal peptide" evidence="12">
    <location>
        <begin position="1"/>
        <end position="29"/>
    </location>
</feature>
<evidence type="ECO:0000256" key="3">
    <source>
        <dbReference type="ARBA" id="ARBA00022448"/>
    </source>
</evidence>
<evidence type="ECO:0000313" key="15">
    <source>
        <dbReference type="EMBL" id="MCS0659479.1"/>
    </source>
</evidence>
<evidence type="ECO:0000256" key="8">
    <source>
        <dbReference type="ARBA" id="ARBA00023170"/>
    </source>
</evidence>
<evidence type="ECO:0000256" key="9">
    <source>
        <dbReference type="ARBA" id="ARBA00023237"/>
    </source>
</evidence>
<comment type="subcellular location">
    <subcellularLocation>
        <location evidence="1 10">Cell outer membrane</location>
        <topology evidence="1 10">Multi-pass membrane protein</topology>
    </subcellularLocation>
</comment>
<dbReference type="InterPro" id="IPR036942">
    <property type="entry name" value="Beta-barrel_TonB_sf"/>
</dbReference>
<organism evidence="15 16">
    <name type="scientific">Massilia terrae</name>
    <dbReference type="NCBI Taxonomy" id="1811224"/>
    <lineage>
        <taxon>Bacteria</taxon>
        <taxon>Pseudomonadati</taxon>
        <taxon>Pseudomonadota</taxon>
        <taxon>Betaproteobacteria</taxon>
        <taxon>Burkholderiales</taxon>
        <taxon>Oxalobacteraceae</taxon>
        <taxon>Telluria group</taxon>
        <taxon>Massilia</taxon>
    </lineage>
</organism>
<dbReference type="RefSeq" id="WP_258812670.1">
    <property type="nucleotide sequence ID" value="NZ_JANUGU010000005.1"/>
</dbReference>
<evidence type="ECO:0000256" key="2">
    <source>
        <dbReference type="ARBA" id="ARBA00009810"/>
    </source>
</evidence>
<keyword evidence="7 10" id="KW-0472">Membrane</keyword>
<evidence type="ECO:0000259" key="14">
    <source>
        <dbReference type="Pfam" id="PF07715"/>
    </source>
</evidence>